<dbReference type="InterPro" id="IPR019024">
    <property type="entry name" value="RNase_H2_suB_wHTH"/>
</dbReference>
<sequence length="281" mass="31374">MDSGSGAGGDCLLELQQVTPSNPRSWFVGDEVISDGNLTFLMPIDPAFLLIYILKFIQREDSSQFRPADDIFEDVALKLEATMSTSKDPSHHVSSKDVRTFTSLQCCKDALGRICEVEHVTSEIVVYRFSSDKAVQYLRKKVERLSKPEVVETSRILTRNLAKDGLMEDDKEELLELGRTKTACDLVSQYLTPEFRSLLMASFDFERLDGYLQKLEEEKMCVDAPAPGAKKVAKKESKTESANTDNKRKKGAAKGSHGVEQLKKANLNGMAKLSTFFAKKT</sequence>
<evidence type="ECO:0000259" key="2">
    <source>
        <dbReference type="Pfam" id="PF09468"/>
    </source>
</evidence>
<evidence type="ECO:0000256" key="1">
    <source>
        <dbReference type="SAM" id="MobiDB-lite"/>
    </source>
</evidence>
<dbReference type="EMBL" id="JBAHYK010000233">
    <property type="protein sequence ID" value="KAL0576284.1"/>
    <property type="molecule type" value="Genomic_DNA"/>
</dbReference>
<dbReference type="Proteomes" id="UP001465976">
    <property type="component" value="Unassembled WGS sequence"/>
</dbReference>
<proteinExistence type="predicted"/>
<reference evidence="3 4" key="1">
    <citation type="submission" date="2024-02" db="EMBL/GenBank/DDBJ databases">
        <title>A draft genome for the cacao thread blight pathogen Marasmius crinis-equi.</title>
        <authorList>
            <person name="Cohen S.P."/>
            <person name="Baruah I.K."/>
            <person name="Amoako-Attah I."/>
            <person name="Bukari Y."/>
            <person name="Meinhardt L.W."/>
            <person name="Bailey B.A."/>
        </authorList>
    </citation>
    <scope>NUCLEOTIDE SEQUENCE [LARGE SCALE GENOMIC DNA]</scope>
    <source>
        <strain evidence="3 4">GH-76</strain>
    </source>
</reference>
<evidence type="ECO:0000313" key="4">
    <source>
        <dbReference type="Proteomes" id="UP001465976"/>
    </source>
</evidence>
<dbReference type="Gene3D" id="1.10.20.120">
    <property type="match status" value="1"/>
</dbReference>
<gene>
    <name evidence="3" type="ORF">V5O48_005693</name>
</gene>
<dbReference type="PANTHER" id="PTHR13383">
    <property type="entry name" value="RIBONUCLEASE H2 SUBUNIT B"/>
    <property type="match status" value="1"/>
</dbReference>
<dbReference type="InterPro" id="IPR040456">
    <property type="entry name" value="RNase_H2_suB"/>
</dbReference>
<organism evidence="3 4">
    <name type="scientific">Marasmius crinis-equi</name>
    <dbReference type="NCBI Taxonomy" id="585013"/>
    <lineage>
        <taxon>Eukaryota</taxon>
        <taxon>Fungi</taxon>
        <taxon>Dikarya</taxon>
        <taxon>Basidiomycota</taxon>
        <taxon>Agaricomycotina</taxon>
        <taxon>Agaricomycetes</taxon>
        <taxon>Agaricomycetidae</taxon>
        <taxon>Agaricales</taxon>
        <taxon>Marasmiineae</taxon>
        <taxon>Marasmiaceae</taxon>
        <taxon>Marasmius</taxon>
    </lineage>
</organism>
<feature type="domain" description="Ribonuclease H2 subunit B wHTH" evidence="2">
    <location>
        <begin position="48"/>
        <end position="199"/>
    </location>
</feature>
<name>A0ABR3FLZ6_9AGAR</name>
<keyword evidence="4" id="KW-1185">Reference proteome</keyword>
<feature type="region of interest" description="Disordered" evidence="1">
    <location>
        <begin position="226"/>
        <end position="261"/>
    </location>
</feature>
<dbReference type="PANTHER" id="PTHR13383:SF11">
    <property type="entry name" value="RIBONUCLEASE H2 SUBUNIT B"/>
    <property type="match status" value="1"/>
</dbReference>
<dbReference type="Gene3D" id="2.20.25.530">
    <property type="match status" value="1"/>
</dbReference>
<comment type="caution">
    <text evidence="3">The sequence shown here is derived from an EMBL/GenBank/DDBJ whole genome shotgun (WGS) entry which is preliminary data.</text>
</comment>
<accession>A0ABR3FLZ6</accession>
<dbReference type="Pfam" id="PF09468">
    <property type="entry name" value="RNase_H2-Ydr279"/>
    <property type="match status" value="1"/>
</dbReference>
<protein>
    <recommendedName>
        <fullName evidence="2">Ribonuclease H2 subunit B wHTH domain-containing protein</fullName>
    </recommendedName>
</protein>
<evidence type="ECO:0000313" key="3">
    <source>
        <dbReference type="EMBL" id="KAL0576284.1"/>
    </source>
</evidence>